<dbReference type="EMBL" id="AP024525">
    <property type="protein sequence ID" value="BCT74929.1"/>
    <property type="molecule type" value="Genomic_DNA"/>
</dbReference>
<dbReference type="RefSeq" id="WP_229231698.1">
    <property type="nucleotide sequence ID" value="NZ_AP024525.1"/>
</dbReference>
<dbReference type="InterPro" id="IPR011112">
    <property type="entry name" value="Rho-like_N"/>
</dbReference>
<gene>
    <name evidence="2" type="ORF">SCMU_07710</name>
</gene>
<name>A0ABN6FE99_SINCY</name>
<evidence type="ECO:0000313" key="2">
    <source>
        <dbReference type="EMBL" id="BCT74929.1"/>
    </source>
</evidence>
<evidence type="ECO:0000259" key="1">
    <source>
        <dbReference type="Pfam" id="PF07498"/>
    </source>
</evidence>
<protein>
    <recommendedName>
        <fullName evidence="1">Rho termination factor-like N-terminal domain-containing protein</fullName>
    </recommendedName>
</protein>
<organism evidence="2 3">
    <name type="scientific">Sinomonas cyclohexanicum</name>
    <name type="common">Corynebacterium cyclohexanicum</name>
    <dbReference type="NCBI Taxonomy" id="322009"/>
    <lineage>
        <taxon>Bacteria</taxon>
        <taxon>Bacillati</taxon>
        <taxon>Actinomycetota</taxon>
        <taxon>Actinomycetes</taxon>
        <taxon>Micrococcales</taxon>
        <taxon>Micrococcaceae</taxon>
        <taxon>Sinomonas</taxon>
    </lineage>
</organism>
<reference evidence="2 3" key="1">
    <citation type="journal article" date="2021" name="J. Biosci. Bioeng.">
        <title>Identification and characterization of a chc gene cluster responsible for the aromatization pathway of cyclohexanecarboxylate degradation in Sinomonas cyclohexanicum ATCC 51369.</title>
        <authorList>
            <person name="Yamamoto T."/>
            <person name="Hasegawa Y."/>
            <person name="Lau P.C.K."/>
            <person name="Iwaki H."/>
        </authorList>
    </citation>
    <scope>NUCLEOTIDE SEQUENCE [LARGE SCALE GENOMIC DNA]</scope>
    <source>
        <strain evidence="2 3">ATCC 51369</strain>
    </source>
</reference>
<dbReference type="SUPFAM" id="SSF68912">
    <property type="entry name" value="Rho N-terminal domain-like"/>
    <property type="match status" value="1"/>
</dbReference>
<sequence length="55" mass="6182">MAENAIKARAARRGGAVVRYEDRTVMQLRARAKQLGMHGYSSMRKADLIAALRKH</sequence>
<feature type="domain" description="Rho termination factor-like N-terminal" evidence="1">
    <location>
        <begin position="24"/>
        <end position="54"/>
    </location>
</feature>
<accession>A0ABN6FE99</accession>
<dbReference type="Proteomes" id="UP001319861">
    <property type="component" value="Chromosome"/>
</dbReference>
<dbReference type="Pfam" id="PF07498">
    <property type="entry name" value="Rho_N"/>
    <property type="match status" value="1"/>
</dbReference>
<dbReference type="Gene3D" id="1.10.720.10">
    <property type="match status" value="1"/>
</dbReference>
<keyword evidence="3" id="KW-1185">Reference proteome</keyword>
<proteinExistence type="predicted"/>
<evidence type="ECO:0000313" key="3">
    <source>
        <dbReference type="Proteomes" id="UP001319861"/>
    </source>
</evidence>
<dbReference type="InterPro" id="IPR036269">
    <property type="entry name" value="Rho_N_sf"/>
</dbReference>